<keyword evidence="3" id="KW-1185">Reference proteome</keyword>
<dbReference type="Pfam" id="PF12680">
    <property type="entry name" value="SnoaL_2"/>
    <property type="match status" value="1"/>
</dbReference>
<dbReference type="SUPFAM" id="SSF54427">
    <property type="entry name" value="NTF2-like"/>
    <property type="match status" value="1"/>
</dbReference>
<reference evidence="2" key="1">
    <citation type="journal article" date="2014" name="Int. J. Syst. Evol. Microbiol.">
        <title>Complete genome sequence of Corynebacterium casei LMG S-19264T (=DSM 44701T), isolated from a smear-ripened cheese.</title>
        <authorList>
            <consortium name="US DOE Joint Genome Institute (JGI-PGF)"/>
            <person name="Walter F."/>
            <person name="Albersmeier A."/>
            <person name="Kalinowski J."/>
            <person name="Ruckert C."/>
        </authorList>
    </citation>
    <scope>NUCLEOTIDE SEQUENCE</scope>
    <source>
        <strain evidence="2">JCM 3035</strain>
    </source>
</reference>
<sequence length="206" mass="22179">MGGEFVLDGGGGGEAREEGEGAGVEVMWVEWLLHGSTLPFDNLSCATMVVGMSEFHEHPNIRTAVRYHQAVSRFAVGEELAAFFHPDAVHTQLPNALFPDGTVRHLPALIAAAQQGHKLLAEQHFEVINTVAAGAQVALEVTWSGTLAVSLGDLTAGQVLRAHIAAFLEFRDGKIIAQRNYDCYERLHPAAPSETDRQAEDGKSSP</sequence>
<evidence type="ECO:0000313" key="2">
    <source>
        <dbReference type="EMBL" id="GGK72801.1"/>
    </source>
</evidence>
<dbReference type="AlphaFoldDB" id="A0A917VFI9"/>
<reference evidence="2" key="2">
    <citation type="submission" date="2020-09" db="EMBL/GenBank/DDBJ databases">
        <authorList>
            <person name="Sun Q."/>
            <person name="Ohkuma M."/>
        </authorList>
    </citation>
    <scope>NUCLEOTIDE SEQUENCE</scope>
    <source>
        <strain evidence="2">JCM 3035</strain>
    </source>
</reference>
<dbReference type="EMBL" id="BMPQ01000008">
    <property type="protein sequence ID" value="GGK72801.1"/>
    <property type="molecule type" value="Genomic_DNA"/>
</dbReference>
<proteinExistence type="predicted"/>
<comment type="caution">
    <text evidence="2">The sequence shown here is derived from an EMBL/GenBank/DDBJ whole genome shotgun (WGS) entry which is preliminary data.</text>
</comment>
<evidence type="ECO:0000259" key="1">
    <source>
        <dbReference type="Pfam" id="PF12680"/>
    </source>
</evidence>
<evidence type="ECO:0000313" key="3">
    <source>
        <dbReference type="Proteomes" id="UP000637788"/>
    </source>
</evidence>
<gene>
    <name evidence="2" type="ORF">GCM10010094_37280</name>
</gene>
<dbReference type="Gene3D" id="3.10.450.50">
    <property type="match status" value="1"/>
</dbReference>
<dbReference type="InterPro" id="IPR037401">
    <property type="entry name" value="SnoaL-like"/>
</dbReference>
<name>A0A917VFI9_9ACTN</name>
<feature type="domain" description="SnoaL-like" evidence="1">
    <location>
        <begin position="66"/>
        <end position="176"/>
    </location>
</feature>
<organism evidence="2 3">
    <name type="scientific">Streptomyces flaveus</name>
    <dbReference type="NCBI Taxonomy" id="66370"/>
    <lineage>
        <taxon>Bacteria</taxon>
        <taxon>Bacillati</taxon>
        <taxon>Actinomycetota</taxon>
        <taxon>Actinomycetes</taxon>
        <taxon>Kitasatosporales</taxon>
        <taxon>Streptomycetaceae</taxon>
        <taxon>Streptomyces</taxon>
        <taxon>Streptomyces aurantiacus group</taxon>
    </lineage>
</organism>
<dbReference type="Proteomes" id="UP000637788">
    <property type="component" value="Unassembled WGS sequence"/>
</dbReference>
<dbReference type="InterPro" id="IPR032710">
    <property type="entry name" value="NTF2-like_dom_sf"/>
</dbReference>
<protein>
    <recommendedName>
        <fullName evidence="1">SnoaL-like domain-containing protein</fullName>
    </recommendedName>
</protein>
<accession>A0A917VFI9</accession>